<feature type="transmembrane region" description="Helical" evidence="2">
    <location>
        <begin position="259"/>
        <end position="279"/>
    </location>
</feature>
<dbReference type="RefSeq" id="WP_172246477.1">
    <property type="nucleotide sequence ID" value="NZ_BMDD01000007.1"/>
</dbReference>
<protein>
    <recommendedName>
        <fullName evidence="5">DUF2339 domain-containing protein</fullName>
    </recommendedName>
</protein>
<feature type="transmembrane region" description="Helical" evidence="2">
    <location>
        <begin position="337"/>
        <end position="358"/>
    </location>
</feature>
<comment type="caution">
    <text evidence="3">The sequence shown here is derived from an EMBL/GenBank/DDBJ whole genome shotgun (WGS) entry which is preliminary data.</text>
</comment>
<keyword evidence="1" id="KW-0175">Coiled coil</keyword>
<dbReference type="PANTHER" id="PTHR38434">
    <property type="entry name" value="BLL2549 PROTEIN"/>
    <property type="match status" value="1"/>
</dbReference>
<feature type="transmembrane region" description="Helical" evidence="2">
    <location>
        <begin position="613"/>
        <end position="630"/>
    </location>
</feature>
<feature type="transmembrane region" description="Helical" evidence="2">
    <location>
        <begin position="365"/>
        <end position="384"/>
    </location>
</feature>
<keyword evidence="2" id="KW-0812">Transmembrane</keyword>
<dbReference type="Pfam" id="PF10101">
    <property type="entry name" value="DUF2339"/>
    <property type="match status" value="1"/>
</dbReference>
<feature type="transmembrane region" description="Helical" evidence="2">
    <location>
        <begin position="524"/>
        <end position="542"/>
    </location>
</feature>
<feature type="transmembrane region" description="Helical" evidence="2">
    <location>
        <begin position="231"/>
        <end position="252"/>
    </location>
</feature>
<dbReference type="Proteomes" id="UP000605427">
    <property type="component" value="Unassembled WGS sequence"/>
</dbReference>
<feature type="transmembrane region" description="Helical" evidence="2">
    <location>
        <begin position="445"/>
        <end position="466"/>
    </location>
</feature>
<dbReference type="InterPro" id="IPR019286">
    <property type="entry name" value="DUF2339_TM"/>
</dbReference>
<feature type="transmembrane region" description="Helical" evidence="2">
    <location>
        <begin position="755"/>
        <end position="773"/>
    </location>
</feature>
<proteinExistence type="predicted"/>
<evidence type="ECO:0008006" key="5">
    <source>
        <dbReference type="Google" id="ProtNLM"/>
    </source>
</evidence>
<keyword evidence="4" id="KW-1185">Reference proteome</keyword>
<feature type="transmembrane region" description="Helical" evidence="2">
    <location>
        <begin position="285"/>
        <end position="306"/>
    </location>
</feature>
<gene>
    <name evidence="3" type="ORF">GCM10007362_45520</name>
</gene>
<evidence type="ECO:0000313" key="4">
    <source>
        <dbReference type="Proteomes" id="UP000605427"/>
    </source>
</evidence>
<feature type="coiled-coil region" evidence="1">
    <location>
        <begin position="12"/>
        <end position="72"/>
    </location>
</feature>
<feature type="transmembrane region" description="Helical" evidence="2">
    <location>
        <begin position="390"/>
        <end position="409"/>
    </location>
</feature>
<feature type="transmembrane region" description="Helical" evidence="2">
    <location>
        <begin position="562"/>
        <end position="582"/>
    </location>
</feature>
<feature type="transmembrane region" description="Helical" evidence="2">
    <location>
        <begin position="716"/>
        <end position="734"/>
    </location>
</feature>
<dbReference type="EMBL" id="BMDD01000007">
    <property type="protein sequence ID" value="GGH86233.1"/>
    <property type="molecule type" value="Genomic_DNA"/>
</dbReference>
<feature type="transmembrane region" description="Helical" evidence="2">
    <location>
        <begin position="832"/>
        <end position="849"/>
    </location>
</feature>
<keyword evidence="2" id="KW-0472">Membrane</keyword>
<evidence type="ECO:0000256" key="2">
    <source>
        <dbReference type="SAM" id="Phobius"/>
    </source>
</evidence>
<feature type="transmembrane region" description="Helical" evidence="2">
    <location>
        <begin position="313"/>
        <end position="331"/>
    </location>
</feature>
<feature type="transmembrane region" description="Helical" evidence="2">
    <location>
        <begin position="478"/>
        <end position="494"/>
    </location>
</feature>
<reference evidence="4" key="1">
    <citation type="journal article" date="2019" name="Int. J. Syst. Evol. Microbiol.">
        <title>The Global Catalogue of Microorganisms (GCM) 10K type strain sequencing project: providing services to taxonomists for standard genome sequencing and annotation.</title>
        <authorList>
            <consortium name="The Broad Institute Genomics Platform"/>
            <consortium name="The Broad Institute Genome Sequencing Center for Infectious Disease"/>
            <person name="Wu L."/>
            <person name="Ma J."/>
        </authorList>
    </citation>
    <scope>NUCLEOTIDE SEQUENCE [LARGE SCALE GENOMIC DNA]</scope>
    <source>
        <strain evidence="4">CCM 8702</strain>
    </source>
</reference>
<feature type="transmembrane region" description="Helical" evidence="2">
    <location>
        <begin position="421"/>
        <end position="439"/>
    </location>
</feature>
<sequence length="872" mass="98847">MNEFKTRLLTIEQNQRNLLRETQELLKEYESSDLIHENERLRRETEEDRCKLNELRQESAKLKKENADLRVSLSEQILDEKLNILRLSNRKLETYFAGEDSLRKNRLRQFEETTRERIHKMMQASRKLTDGEQQEFRARLDELSMHLERSLEHQRRMQEEADRRTLGPLNEEYNRMTDEGVDEATIQRRIRQNRLEMKIGLNWINKLAILLILIAVGLAFSYGYSNWFNDYARGIAFFAFGALLLGAGEFLYRKNRRTFALGLLGGGTAVLYGSIFYSYFLLGIIGMFAALGLSVLVTLTTVLLALRYDSKTIGALGLVGGYLPLLSYGLAEGLEGPAVYAAMVYLFLLNLLLLLVSLHKRWTSVAYVSFILNTPAMLLLVWLADSRWIGAGYAFLTFLMYLGSTLVYPLRFKQKLSEWDVVLLGVNTFVGCGVMYALLESSGAIEFRGLLALLFGLLYAGLGRLAEKFVPEEKNTRLLFYVTALIFAVLIVPFQLQWEWAALGWLAEALALCIYGSRSGSKMLERAGWAVLLLCMLAFVLVDLPQHGLSLLMAASENSGVFMIKYTLITLGTLGLSLFYVWEWRKNGRAEGDAAAVSDGRAPRGSYSSEERYLLMFIRYAAILNTWFYGLYEAFYFYDLLRSSSDTHYLFYKALLAAGVTALLSLGIARFPLIQDRITRAYAQIQYGVSCFIGIALMLTVPVLHRDRSLNGAADYIALSVLLAVNVLIFWSVSRRLQHVVRRHPENGEWYPVGIAVYGLIMLSALLGVQLHVENAGMVYSLAYLLVALACIVYGFRRRYVYIRRMGLALTLLCTAKLLVFDLGLNSTGSRIIAFFAAGFILLGISYMYQRVSNRLEEEAAGKEKDDAEGEN</sequence>
<feature type="transmembrane region" description="Helical" evidence="2">
    <location>
        <begin position="685"/>
        <end position="704"/>
    </location>
</feature>
<feature type="transmembrane region" description="Helical" evidence="2">
    <location>
        <begin position="500"/>
        <end position="517"/>
    </location>
</feature>
<feature type="transmembrane region" description="Helical" evidence="2">
    <location>
        <begin position="808"/>
        <end position="826"/>
    </location>
</feature>
<dbReference type="PANTHER" id="PTHR38434:SF1">
    <property type="entry name" value="BLL2549 PROTEIN"/>
    <property type="match status" value="1"/>
</dbReference>
<evidence type="ECO:0000256" key="1">
    <source>
        <dbReference type="SAM" id="Coils"/>
    </source>
</evidence>
<keyword evidence="2" id="KW-1133">Transmembrane helix</keyword>
<feature type="transmembrane region" description="Helical" evidence="2">
    <location>
        <begin position="207"/>
        <end position="225"/>
    </location>
</feature>
<accession>A0ABQ2A7A6</accession>
<name>A0ABQ2A7A6_9BACL</name>
<feature type="transmembrane region" description="Helical" evidence="2">
    <location>
        <begin position="650"/>
        <end position="673"/>
    </location>
</feature>
<feature type="transmembrane region" description="Helical" evidence="2">
    <location>
        <begin position="779"/>
        <end position="796"/>
    </location>
</feature>
<evidence type="ECO:0000313" key="3">
    <source>
        <dbReference type="EMBL" id="GGH86233.1"/>
    </source>
</evidence>
<organism evidence="3 4">
    <name type="scientific">Saccharibacillus endophyticus</name>
    <dbReference type="NCBI Taxonomy" id="2060666"/>
    <lineage>
        <taxon>Bacteria</taxon>
        <taxon>Bacillati</taxon>
        <taxon>Bacillota</taxon>
        <taxon>Bacilli</taxon>
        <taxon>Bacillales</taxon>
        <taxon>Paenibacillaceae</taxon>
        <taxon>Saccharibacillus</taxon>
    </lineage>
</organism>